<keyword evidence="2" id="KW-1185">Reference proteome</keyword>
<sequence length="181" mass="20618">MTDKIDTEELLQIAEPGRKERIKIFKRENTLVVEDVYDKSGNPYGDQIVWTVYASEEGEMDKFYEELQNFFNKMERKTAVFYDDINPEKDLFPRIHILSDNGSNFTANEVEVLGEKGYVGAITGQGRELSSRAFDLLVFLLGRFAEQKHIAAMDPQFFAKCREKMGQIANALGSDLTEGGK</sequence>
<evidence type="ECO:0000313" key="1">
    <source>
        <dbReference type="EMBL" id="KXB00982.1"/>
    </source>
</evidence>
<gene>
    <name evidence="1" type="ORF">AKJ41_03230</name>
</gene>
<comment type="caution">
    <text evidence="1">The sequence shown here is derived from an EMBL/GenBank/DDBJ whole genome shotgun (WGS) entry which is preliminary data.</text>
</comment>
<dbReference type="AlphaFoldDB" id="A0A133V3G6"/>
<accession>A0A133V3G6</accession>
<name>A0A133V3G6_9EURY</name>
<dbReference type="EMBL" id="LHXV01000033">
    <property type="protein sequence ID" value="KXB00982.1"/>
    <property type="molecule type" value="Genomic_DNA"/>
</dbReference>
<dbReference type="Proteomes" id="UP000070344">
    <property type="component" value="Unassembled WGS sequence"/>
</dbReference>
<evidence type="ECO:0000313" key="2">
    <source>
        <dbReference type="Proteomes" id="UP000070344"/>
    </source>
</evidence>
<proteinExistence type="predicted"/>
<reference evidence="1 2" key="1">
    <citation type="journal article" date="2016" name="Sci. Rep.">
        <title>Metabolic traits of an uncultured archaeal lineage -MSBL1- from brine pools of the Red Sea.</title>
        <authorList>
            <person name="Mwirichia R."/>
            <person name="Alam I."/>
            <person name="Rashid M."/>
            <person name="Vinu M."/>
            <person name="Ba-Alawi W."/>
            <person name="Anthony Kamau A."/>
            <person name="Kamanda Ngugi D."/>
            <person name="Goker M."/>
            <person name="Klenk H.P."/>
            <person name="Bajic V."/>
            <person name="Stingl U."/>
        </authorList>
    </citation>
    <scope>NUCLEOTIDE SEQUENCE [LARGE SCALE GENOMIC DNA]</scope>
    <source>
        <strain evidence="1">SCGC-AAA259O05</strain>
    </source>
</reference>
<organism evidence="1 2">
    <name type="scientific">candidate division MSBL1 archaeon SCGC-AAA259O05</name>
    <dbReference type="NCBI Taxonomy" id="1698271"/>
    <lineage>
        <taxon>Archaea</taxon>
        <taxon>Methanobacteriati</taxon>
        <taxon>Methanobacteriota</taxon>
        <taxon>candidate division MSBL1</taxon>
    </lineage>
</organism>
<protein>
    <submittedName>
        <fullName evidence="1">Uncharacterized protein</fullName>
    </submittedName>
</protein>